<dbReference type="Pfam" id="PF11470">
    <property type="entry name" value="TUG-UBL1"/>
    <property type="match status" value="1"/>
</dbReference>
<dbReference type="PROSITE" id="PS50033">
    <property type="entry name" value="UBX"/>
    <property type="match status" value="1"/>
</dbReference>
<dbReference type="InterPro" id="IPR036339">
    <property type="entry name" value="PUB-like_dom_sf"/>
</dbReference>
<feature type="region of interest" description="Disordered" evidence="1">
    <location>
        <begin position="191"/>
        <end position="246"/>
    </location>
</feature>
<dbReference type="PANTHER" id="PTHR46467">
    <property type="entry name" value="TETHER CONTAINING UBX DOMAIN FOR GLUT4"/>
    <property type="match status" value="1"/>
</dbReference>
<dbReference type="PANTHER" id="PTHR46467:SF1">
    <property type="entry name" value="TETHER CONTAINING UBX DOMAIN FOR GLUT4"/>
    <property type="match status" value="1"/>
</dbReference>
<dbReference type="InterPro" id="IPR001012">
    <property type="entry name" value="UBX_dom"/>
</dbReference>
<evidence type="ECO:0000259" key="2">
    <source>
        <dbReference type="PROSITE" id="PS50033"/>
    </source>
</evidence>
<feature type="domain" description="UBX" evidence="2">
    <location>
        <begin position="573"/>
        <end position="651"/>
    </location>
</feature>
<gene>
    <name evidence="3" type="ORF">CROE0942_LOCUS2758</name>
</gene>
<dbReference type="SUPFAM" id="SSF54236">
    <property type="entry name" value="Ubiquitin-like"/>
    <property type="match status" value="2"/>
</dbReference>
<dbReference type="InterPro" id="IPR029071">
    <property type="entry name" value="Ubiquitin-like_domsf"/>
</dbReference>
<proteinExistence type="predicted"/>
<evidence type="ECO:0000313" key="3">
    <source>
        <dbReference type="EMBL" id="CAD8558424.1"/>
    </source>
</evidence>
<dbReference type="GO" id="GO:0005634">
    <property type="term" value="C:nucleus"/>
    <property type="evidence" value="ECO:0007669"/>
    <property type="project" value="TreeGrafter"/>
</dbReference>
<feature type="region of interest" description="Disordered" evidence="1">
    <location>
        <begin position="743"/>
        <end position="773"/>
    </location>
</feature>
<dbReference type="CDD" id="cd09212">
    <property type="entry name" value="PUB"/>
    <property type="match status" value="1"/>
</dbReference>
<organism evidence="3">
    <name type="scientific">Cafeteria roenbergensis</name>
    <name type="common">Marine flagellate</name>
    <dbReference type="NCBI Taxonomy" id="33653"/>
    <lineage>
        <taxon>Eukaryota</taxon>
        <taxon>Sar</taxon>
        <taxon>Stramenopiles</taxon>
        <taxon>Bigyra</taxon>
        <taxon>Opalozoa</taxon>
        <taxon>Bicosoecida</taxon>
        <taxon>Cafeteriaceae</taxon>
        <taxon>Cafeteria</taxon>
    </lineage>
</organism>
<dbReference type="InterPro" id="IPR021569">
    <property type="entry name" value="TUG-UBL1"/>
</dbReference>
<dbReference type="EMBL" id="HBET01004113">
    <property type="protein sequence ID" value="CAD8558424.1"/>
    <property type="molecule type" value="Transcribed_RNA"/>
</dbReference>
<protein>
    <recommendedName>
        <fullName evidence="2">UBX domain-containing protein</fullName>
    </recommendedName>
</protein>
<evidence type="ECO:0000256" key="1">
    <source>
        <dbReference type="SAM" id="MobiDB-lite"/>
    </source>
</evidence>
<dbReference type="SUPFAM" id="SSF143503">
    <property type="entry name" value="PUG domain-like"/>
    <property type="match status" value="1"/>
</dbReference>
<dbReference type="GO" id="GO:0006886">
    <property type="term" value="P:intracellular protein transport"/>
    <property type="evidence" value="ECO:0007669"/>
    <property type="project" value="TreeGrafter"/>
</dbReference>
<dbReference type="Gene3D" id="1.20.58.2190">
    <property type="match status" value="1"/>
</dbReference>
<reference evidence="3" key="1">
    <citation type="submission" date="2021-01" db="EMBL/GenBank/DDBJ databases">
        <authorList>
            <person name="Corre E."/>
            <person name="Pelletier E."/>
            <person name="Niang G."/>
            <person name="Scheremetjew M."/>
            <person name="Finn R."/>
            <person name="Kale V."/>
            <person name="Holt S."/>
            <person name="Cochrane G."/>
            <person name="Meng A."/>
            <person name="Brown T."/>
            <person name="Cohen L."/>
        </authorList>
    </citation>
    <scope>NUCLEOTIDE SEQUENCE</scope>
    <source>
        <strain evidence="3">E4-10</strain>
    </source>
</reference>
<dbReference type="GO" id="GO:0005737">
    <property type="term" value="C:cytoplasm"/>
    <property type="evidence" value="ECO:0007669"/>
    <property type="project" value="TreeGrafter"/>
</dbReference>
<name>A0A7S0JQD6_CAFRO</name>
<dbReference type="GO" id="GO:0012506">
    <property type="term" value="C:vesicle membrane"/>
    <property type="evidence" value="ECO:0007669"/>
    <property type="project" value="TreeGrafter"/>
</dbReference>
<dbReference type="Gene3D" id="3.10.20.90">
    <property type="entry name" value="Phosphatidylinositol 3-kinase Catalytic Subunit, Chain A, domain 1"/>
    <property type="match status" value="2"/>
</dbReference>
<accession>A0A7S0JQD6</accession>
<dbReference type="AlphaFoldDB" id="A0A7S0JQD6"/>
<sequence length="784" mass="78913">MSVVIFDPDSRERHRVAMSPGKTLAQALEELCEKTERSPAEYELRRGAKALDSSLPWRLLRLPNNCSLELVRTRKSGAAGASAPRGGTAKLAVSLPSGSRVIVEPSIDATLADVLRGLDALGHFPAGADLAGASCLVVRRSVPPEALATTSLRGMGVSAGEQLRIRVMLPPGAGAETSQPAVVLPERALAVREPVTRPQEAEDSSQTPETGGAPSSGITPQPVPEQEHTTARRPRPPAGRRDPESATREALGLLRAAPSAFDADCVSVAQFLVRAVDGVLVNPFDARRRRLRLSNALVAAAVVRFPAGKAVLHAAGFQDSVIGEGVQPPAPAEEPEFVVLTPQAANDSGTLLKVRAVLAEFLAALGQAAPAPPDVAVAPAELGTPAEPAAPAFDPWSASVIRMAPAAAGRQPDAVLESPAACAASPAVPGAAPSPATSSTPAAADAAGLTGLARHLLSLREERAMLLASARPASRHSRALAPRPTSSGTLVAATRVSPEELVALGLLDVSAAGSSSGTAASSASDSALIRQAAARRMRAGRAEREGPMRPRAMKDLESELASLPSDRLWLEASVRVALPSGWVVEGRFSPAETVGAVRAWLAAEALEGPAAAAAGAGASACDLFTSPPKQSLDDAATLADSGLSPVGLIRLSWGDNASGVPDCAMGERDASIRSALLAAESASPPALRSATVEAAAAARAALARADPTSGADAAAGAAAAAAAGAAGASGAGSALRSRLFGQSSKGASAGRRVGGGPAPAPAAGRRLGGGGGSGAVSKLLKLGH</sequence>